<organism evidence="1 2">
    <name type="scientific">Triparma columacea</name>
    <dbReference type="NCBI Taxonomy" id="722753"/>
    <lineage>
        <taxon>Eukaryota</taxon>
        <taxon>Sar</taxon>
        <taxon>Stramenopiles</taxon>
        <taxon>Ochrophyta</taxon>
        <taxon>Bolidophyceae</taxon>
        <taxon>Parmales</taxon>
        <taxon>Triparmaceae</taxon>
        <taxon>Triparma</taxon>
    </lineage>
</organism>
<dbReference type="EMBL" id="BRYA01000553">
    <property type="protein sequence ID" value="GMI22740.1"/>
    <property type="molecule type" value="Genomic_DNA"/>
</dbReference>
<accession>A0A9W7FXE4</accession>
<dbReference type="OrthoDB" id="10321927at2759"/>
<sequence>MIPSADPDNLPDICVPKVPVNAIGTLCETITHTTSMSRDGKRAMLRVKGRGVDRFRVEEVVSNGYDYYFGRGGRKQKPYIVCRCSIYCDEEPASLHDEIKIKQSEISLYKSIKELEEIVDSMWECTEEESVDECYLSVHRFAPEMNDDEEDVRGLLKKTIATANSECAGSECIIPQCARSTLFSMAVANSLADEHFSPEELVAMLETRDVSKRLLRCEEVIRSSKKWIQTRKLLRDWGPKGR</sequence>
<reference evidence="2" key="1">
    <citation type="journal article" date="2023" name="Commun. Biol.">
        <title>Genome analysis of Parmales, the sister group of diatoms, reveals the evolutionary specialization of diatoms from phago-mixotrophs to photoautotrophs.</title>
        <authorList>
            <person name="Ban H."/>
            <person name="Sato S."/>
            <person name="Yoshikawa S."/>
            <person name="Yamada K."/>
            <person name="Nakamura Y."/>
            <person name="Ichinomiya M."/>
            <person name="Sato N."/>
            <person name="Blanc-Mathieu R."/>
            <person name="Endo H."/>
            <person name="Kuwata A."/>
            <person name="Ogata H."/>
        </authorList>
    </citation>
    <scope>NUCLEOTIDE SEQUENCE [LARGE SCALE GENOMIC DNA]</scope>
</reference>
<proteinExistence type="predicted"/>
<comment type="caution">
    <text evidence="1">The sequence shown here is derived from an EMBL/GenBank/DDBJ whole genome shotgun (WGS) entry which is preliminary data.</text>
</comment>
<evidence type="ECO:0000313" key="2">
    <source>
        <dbReference type="Proteomes" id="UP001165065"/>
    </source>
</evidence>
<dbReference type="Proteomes" id="UP001165065">
    <property type="component" value="Unassembled WGS sequence"/>
</dbReference>
<gene>
    <name evidence="1" type="ORF">TrCOL_g11410</name>
</gene>
<evidence type="ECO:0000313" key="1">
    <source>
        <dbReference type="EMBL" id="GMI22740.1"/>
    </source>
</evidence>
<protein>
    <submittedName>
        <fullName evidence="1">Uncharacterized protein</fullName>
    </submittedName>
</protein>
<dbReference type="AlphaFoldDB" id="A0A9W7FXE4"/>
<name>A0A9W7FXE4_9STRA</name>
<keyword evidence="2" id="KW-1185">Reference proteome</keyword>